<feature type="compositionally biased region" description="Polar residues" evidence="1">
    <location>
        <begin position="110"/>
        <end position="120"/>
    </location>
</feature>
<reference evidence="2 3" key="1">
    <citation type="submission" date="2019-08" db="EMBL/GenBank/DDBJ databases">
        <title>Draft genome sequences of two oriental melons (Cucumis melo L. var makuwa).</title>
        <authorList>
            <person name="Kwon S.-Y."/>
        </authorList>
    </citation>
    <scope>NUCLEOTIDE SEQUENCE [LARGE SCALE GENOMIC DNA]</scope>
    <source>
        <strain evidence="3">cv. Chang Bougi</strain>
        <tissue evidence="2">Leaf</tissue>
    </source>
</reference>
<dbReference type="Proteomes" id="UP000321947">
    <property type="component" value="Unassembled WGS sequence"/>
</dbReference>
<dbReference type="Gene3D" id="3.90.228.10">
    <property type="match status" value="1"/>
</dbReference>
<dbReference type="AlphaFoldDB" id="A0A5D3E747"/>
<gene>
    <name evidence="2" type="ORF">E5676_scaffold455G008120</name>
</gene>
<sequence length="357" mass="38511">MALLTNSFQDHKKPLPNKRRKKHPNPTPSPSSAQSSWDHIKNLITCKQVEVSRVQEQGKRSPAYSKLGSSCSSICSFRDVVHGNAKVVHRADNSPESSSVGQETRLLTRKSANGSSSRSLTAPAPARTKNGGSGSASYNSSSSRGIQLRKLSGWLKKDRPICKIERILKVHNTQRTIQRFEDCRDAVKTRALGSSRKNPRCAADGNELLRFHCSALLCDLGSRGSTGLCGSIPGCGVCTVIRHGFQCKPGGPPGVRTTASSGRAHDSFECGDGRRRAMLVCRVIAGRVKRISEDAGTGTTTTATDQEENVVTAAAVAASYDSVSRHSGMYSNLEELVIFNPKAILPCFVVIYEALQN</sequence>
<evidence type="ECO:0000256" key="1">
    <source>
        <dbReference type="SAM" id="MobiDB-lite"/>
    </source>
</evidence>
<organism evidence="2 3">
    <name type="scientific">Cucumis melo var. makuwa</name>
    <name type="common">Oriental melon</name>
    <dbReference type="NCBI Taxonomy" id="1194695"/>
    <lineage>
        <taxon>Eukaryota</taxon>
        <taxon>Viridiplantae</taxon>
        <taxon>Streptophyta</taxon>
        <taxon>Embryophyta</taxon>
        <taxon>Tracheophyta</taxon>
        <taxon>Spermatophyta</taxon>
        <taxon>Magnoliopsida</taxon>
        <taxon>eudicotyledons</taxon>
        <taxon>Gunneridae</taxon>
        <taxon>Pentapetalae</taxon>
        <taxon>rosids</taxon>
        <taxon>fabids</taxon>
        <taxon>Cucurbitales</taxon>
        <taxon>Cucurbitaceae</taxon>
        <taxon>Benincaseae</taxon>
        <taxon>Cucumis</taxon>
    </lineage>
</organism>
<proteinExistence type="predicted"/>
<dbReference type="PANTHER" id="PTHR31681">
    <property type="entry name" value="C2H2-LIKE ZINC FINGER PROTEIN"/>
    <property type="match status" value="1"/>
</dbReference>
<protein>
    <submittedName>
        <fullName evidence="2">Putative nucleic acid binding protein</fullName>
    </submittedName>
</protein>
<feature type="compositionally biased region" description="Basic residues" evidence="1">
    <location>
        <begin position="14"/>
        <end position="24"/>
    </location>
</feature>
<accession>A0A5D3E747</accession>
<evidence type="ECO:0000313" key="3">
    <source>
        <dbReference type="Proteomes" id="UP000321947"/>
    </source>
</evidence>
<feature type="region of interest" description="Disordered" evidence="1">
    <location>
        <begin position="88"/>
        <end position="141"/>
    </location>
</feature>
<name>A0A5D3E747_CUCMM</name>
<dbReference type="PANTHER" id="PTHR31681:SF12">
    <property type="entry name" value="C2H2-LIKE ZINC FINGER PROTEIN"/>
    <property type="match status" value="1"/>
</dbReference>
<comment type="caution">
    <text evidence="2">The sequence shown here is derived from an EMBL/GenBank/DDBJ whole genome shotgun (WGS) entry which is preliminary data.</text>
</comment>
<evidence type="ECO:0000313" key="2">
    <source>
        <dbReference type="EMBL" id="TYK31496.1"/>
    </source>
</evidence>
<dbReference type="SUPFAM" id="SSF56399">
    <property type="entry name" value="ADP-ribosylation"/>
    <property type="match status" value="1"/>
</dbReference>
<dbReference type="EMBL" id="SSTD01000141">
    <property type="protein sequence ID" value="TYK31496.1"/>
    <property type="molecule type" value="Genomic_DNA"/>
</dbReference>
<feature type="region of interest" description="Disordered" evidence="1">
    <location>
        <begin position="1"/>
        <end position="37"/>
    </location>
</feature>